<comment type="caution">
    <text evidence="4">The sequence shown here is derived from an EMBL/GenBank/DDBJ whole genome shotgun (WGS) entry which is preliminary data.</text>
</comment>
<dbReference type="PROSITE" id="PS51085">
    <property type="entry name" value="2FE2S_FER_2"/>
    <property type="match status" value="1"/>
</dbReference>
<dbReference type="Proteomes" id="UP000011134">
    <property type="component" value="Unassembled WGS sequence"/>
</dbReference>
<dbReference type="Pfam" id="PF00111">
    <property type="entry name" value="Fer2"/>
    <property type="match status" value="1"/>
</dbReference>
<dbReference type="InterPro" id="IPR017927">
    <property type="entry name" value="FAD-bd_FR_type"/>
</dbReference>
<dbReference type="PRINTS" id="PR00409">
    <property type="entry name" value="PHDIOXRDTASE"/>
</dbReference>
<gene>
    <name evidence="4" type="ORF">C942_04198</name>
</gene>
<dbReference type="Pfam" id="PF03473">
    <property type="entry name" value="MOSC"/>
    <property type="match status" value="1"/>
</dbReference>
<dbReference type="InterPro" id="IPR012675">
    <property type="entry name" value="Beta-grasp_dom_sf"/>
</dbReference>
<reference evidence="4 5" key="1">
    <citation type="submission" date="2012-12" db="EMBL/GenBank/DDBJ databases">
        <title>Genome Assembly of Photobacterium sp. AK15.</title>
        <authorList>
            <person name="Khatri I."/>
            <person name="Vaidya B."/>
            <person name="Srinivas T.N.R."/>
            <person name="Subramanian S."/>
            <person name="Pinnaka A."/>
        </authorList>
    </citation>
    <scope>NUCLEOTIDE SEQUENCE [LARGE SCALE GENOMIC DNA]</scope>
    <source>
        <strain evidence="4 5">AK15</strain>
    </source>
</reference>
<evidence type="ECO:0000259" key="1">
    <source>
        <dbReference type="PROSITE" id="PS51085"/>
    </source>
</evidence>
<dbReference type="GO" id="GO:0016491">
    <property type="term" value="F:oxidoreductase activity"/>
    <property type="evidence" value="ECO:0007669"/>
    <property type="project" value="InterPro"/>
</dbReference>
<keyword evidence="5" id="KW-1185">Reference proteome</keyword>
<dbReference type="GO" id="GO:0030151">
    <property type="term" value="F:molybdenum ion binding"/>
    <property type="evidence" value="ECO:0007669"/>
    <property type="project" value="InterPro"/>
</dbReference>
<dbReference type="CDD" id="cd06185">
    <property type="entry name" value="PDR_like"/>
    <property type="match status" value="1"/>
</dbReference>
<proteinExistence type="predicted"/>
<dbReference type="CDD" id="cd00207">
    <property type="entry name" value="fer2"/>
    <property type="match status" value="1"/>
</dbReference>
<dbReference type="EMBL" id="AMZO01000006">
    <property type="protein sequence ID" value="ELR66500.1"/>
    <property type="molecule type" value="Genomic_DNA"/>
</dbReference>
<feature type="domain" description="MOSC" evidence="2">
    <location>
        <begin position="29"/>
        <end position="165"/>
    </location>
</feature>
<dbReference type="InterPro" id="IPR052353">
    <property type="entry name" value="Benzoxazolinone_Detox_Enz"/>
</dbReference>
<dbReference type="PATRIC" id="fig|1056511.3.peg.1028"/>
<dbReference type="Gene3D" id="3.40.50.80">
    <property type="entry name" value="Nucleotide-binding domain of ferredoxin-NADP reductase (FNR) module"/>
    <property type="match status" value="1"/>
</dbReference>
<evidence type="ECO:0000259" key="3">
    <source>
        <dbReference type="PROSITE" id="PS51384"/>
    </source>
</evidence>
<sequence>MYPKSTISELRLGVPKKMFTINVETGFDKQPVSSVNVNLFGIIGDHQVHSSHGGEDRALLQFDSHHYAELGKTFPNSRYYLVNGGFGENLVVAGMNEHNMCIGDKVAIGNVLLELSQPRPPCFKLNHRFNEPTMALYTQNNAKTGWFYRVLNEGIILAGDPIRVIERPHPEWPVARVQHYLYHETDNKAATTTLSEMNALGKEIRDTFRHRLESNKTEDWNGRLTGNSGKLEMRVVKIVNESEDIKRFYLSRTDLQPLPESTAGANITLALPNGLQRSYSLCALQADDTWQIAVHKSNQSRGGSAFFHDQVNVGDIFTVSGPQNYFEMTRAKHQIFIAAGIGITPFLTMIEEALANSESFELHYCVKDINDYPFKKLLSRYSGKVLIYSQVKPLDIETLLNFHHRGTHVYSCGSPAFVDLVRKSAKHWNDEHVHFELFTPPEKKLTENTAFKVIIKDTEQSIEVEQNESMLNALRKNGIPIDSSCETGCCGKCKVKYEGEADHRDTILTTKEREIFMTPCVSRAKQERITVSIDK</sequence>
<dbReference type="InterPro" id="IPR039261">
    <property type="entry name" value="FNR_nucleotide-bd"/>
</dbReference>
<dbReference type="SUPFAM" id="SSF50800">
    <property type="entry name" value="PK beta-barrel domain-like"/>
    <property type="match status" value="1"/>
</dbReference>
<feature type="domain" description="2Fe-2S ferredoxin-type" evidence="1">
    <location>
        <begin position="449"/>
        <end position="535"/>
    </location>
</feature>
<dbReference type="PANTHER" id="PTHR30212:SF2">
    <property type="entry name" value="PROTEIN YIIM"/>
    <property type="match status" value="1"/>
</dbReference>
<dbReference type="PROSITE" id="PS51384">
    <property type="entry name" value="FAD_FR"/>
    <property type="match status" value="1"/>
</dbReference>
<dbReference type="PANTHER" id="PTHR30212">
    <property type="entry name" value="PROTEIN YIIM"/>
    <property type="match status" value="1"/>
</dbReference>
<dbReference type="SUPFAM" id="SSF52343">
    <property type="entry name" value="Ferredoxin reductase-like, C-terminal NADP-linked domain"/>
    <property type="match status" value="1"/>
</dbReference>
<name>L8JCD1_9GAMM</name>
<dbReference type="InterPro" id="IPR005302">
    <property type="entry name" value="MoCF_Sase_C"/>
</dbReference>
<dbReference type="PROSITE" id="PS51340">
    <property type="entry name" value="MOSC"/>
    <property type="match status" value="1"/>
</dbReference>
<dbReference type="Gene3D" id="2.40.33.20">
    <property type="entry name" value="PK beta-barrel domain-like"/>
    <property type="match status" value="1"/>
</dbReference>
<protein>
    <submittedName>
        <fullName evidence="4">MOSC family protein</fullName>
    </submittedName>
</protein>
<dbReference type="InterPro" id="IPR017938">
    <property type="entry name" value="Riboflavin_synthase-like_b-brl"/>
</dbReference>
<evidence type="ECO:0000313" key="5">
    <source>
        <dbReference type="Proteomes" id="UP000011134"/>
    </source>
</evidence>
<feature type="domain" description="FAD-binding FR-type" evidence="3">
    <location>
        <begin position="228"/>
        <end position="329"/>
    </location>
</feature>
<accession>L8JCD1</accession>
<dbReference type="AlphaFoldDB" id="L8JCD1"/>
<dbReference type="GO" id="GO:0030170">
    <property type="term" value="F:pyridoxal phosphate binding"/>
    <property type="evidence" value="ECO:0007669"/>
    <property type="project" value="InterPro"/>
</dbReference>
<dbReference type="Gene3D" id="3.10.20.30">
    <property type="match status" value="1"/>
</dbReference>
<dbReference type="InterPro" id="IPR011037">
    <property type="entry name" value="Pyrv_Knase-like_insert_dom_sf"/>
</dbReference>
<dbReference type="InterPro" id="IPR001041">
    <property type="entry name" value="2Fe-2S_ferredoxin-type"/>
</dbReference>
<dbReference type="InterPro" id="IPR036010">
    <property type="entry name" value="2Fe-2S_ferredoxin-like_sf"/>
</dbReference>
<dbReference type="InterPro" id="IPR005163">
    <property type="entry name" value="Tri_helical_YiiM-like"/>
</dbReference>
<evidence type="ECO:0000259" key="2">
    <source>
        <dbReference type="PROSITE" id="PS51340"/>
    </source>
</evidence>
<evidence type="ECO:0000313" key="4">
    <source>
        <dbReference type="EMBL" id="ELR66500.1"/>
    </source>
</evidence>
<dbReference type="SUPFAM" id="SSF63380">
    <property type="entry name" value="Riboflavin synthase domain-like"/>
    <property type="match status" value="1"/>
</dbReference>
<dbReference type="Pfam" id="PF03475">
    <property type="entry name" value="YiiM_3-alpha"/>
    <property type="match status" value="1"/>
</dbReference>
<dbReference type="GO" id="GO:0051536">
    <property type="term" value="F:iron-sulfur cluster binding"/>
    <property type="evidence" value="ECO:0007669"/>
    <property type="project" value="InterPro"/>
</dbReference>
<dbReference type="SUPFAM" id="SSF54292">
    <property type="entry name" value="2Fe-2S ferredoxin-like"/>
    <property type="match status" value="1"/>
</dbReference>
<dbReference type="Gene3D" id="2.40.30.10">
    <property type="entry name" value="Translation factors"/>
    <property type="match status" value="1"/>
</dbReference>
<organism evidence="4 5">
    <name type="scientific">Photobacterium marinum</name>
    <dbReference type="NCBI Taxonomy" id="1056511"/>
    <lineage>
        <taxon>Bacteria</taxon>
        <taxon>Pseudomonadati</taxon>
        <taxon>Pseudomonadota</taxon>
        <taxon>Gammaproteobacteria</taxon>
        <taxon>Vibrionales</taxon>
        <taxon>Vibrionaceae</taxon>
        <taxon>Photobacterium</taxon>
    </lineage>
</organism>